<keyword evidence="5 6" id="KW-0472">Membrane</keyword>
<dbReference type="RefSeq" id="WP_138117607.1">
    <property type="nucleotide sequence ID" value="NZ_JAHVIR010000036.1"/>
</dbReference>
<dbReference type="Proteomes" id="UP001284771">
    <property type="component" value="Unassembled WGS sequence"/>
</dbReference>
<proteinExistence type="predicted"/>
<evidence type="ECO:0000313" key="7">
    <source>
        <dbReference type="EMBL" id="MDW8518048.1"/>
    </source>
</evidence>
<evidence type="ECO:0000256" key="1">
    <source>
        <dbReference type="ARBA" id="ARBA00004651"/>
    </source>
</evidence>
<keyword evidence="2" id="KW-1003">Cell membrane</keyword>
<evidence type="ECO:0000256" key="4">
    <source>
        <dbReference type="ARBA" id="ARBA00022989"/>
    </source>
</evidence>
<accession>A0ABU4JAL3</accession>
<evidence type="ECO:0000256" key="2">
    <source>
        <dbReference type="ARBA" id="ARBA00022475"/>
    </source>
</evidence>
<organism evidence="7 8">
    <name type="scientific">Priestia flexa</name>
    <dbReference type="NCBI Taxonomy" id="86664"/>
    <lineage>
        <taxon>Bacteria</taxon>
        <taxon>Bacillati</taxon>
        <taxon>Bacillota</taxon>
        <taxon>Bacilli</taxon>
        <taxon>Bacillales</taxon>
        <taxon>Bacillaceae</taxon>
        <taxon>Priestia</taxon>
    </lineage>
</organism>
<dbReference type="Pfam" id="PF02588">
    <property type="entry name" value="YitT_membrane"/>
    <property type="match status" value="1"/>
</dbReference>
<comment type="caution">
    <text evidence="7">The sequence shown here is derived from an EMBL/GenBank/DDBJ whole genome shotgun (WGS) entry which is preliminary data.</text>
</comment>
<dbReference type="InterPro" id="IPR051461">
    <property type="entry name" value="UPF0750_membrane"/>
</dbReference>
<comment type="subcellular location">
    <subcellularLocation>
        <location evidence="1">Cell membrane</location>
        <topology evidence="1">Multi-pass membrane protein</topology>
    </subcellularLocation>
</comment>
<keyword evidence="8" id="KW-1185">Reference proteome</keyword>
<keyword evidence="3 6" id="KW-0812">Transmembrane</keyword>
<evidence type="ECO:0000313" key="8">
    <source>
        <dbReference type="Proteomes" id="UP001284771"/>
    </source>
</evidence>
<evidence type="ECO:0000256" key="5">
    <source>
        <dbReference type="ARBA" id="ARBA00023136"/>
    </source>
</evidence>
<dbReference type="PANTHER" id="PTHR33545:SF3">
    <property type="entry name" value="UPF0750 MEMBRANE PROTEIN YQFU"/>
    <property type="match status" value="1"/>
</dbReference>
<reference evidence="8" key="1">
    <citation type="submission" date="2023-07" db="EMBL/GenBank/DDBJ databases">
        <title>Draft genomic sequences of Priestia flexa CCM isolated from the soil of an abandoned mine contaminated by free cyanide in the high Andean zone of Tacna, Peru.</title>
        <authorList>
            <person name="Caceda Quiroz C.J."/>
            <person name="Maraza Chooque G.J."/>
            <person name="Fora Quispe G.L."/>
            <person name="Carpio Mamani M."/>
        </authorList>
    </citation>
    <scope>NUCLEOTIDE SEQUENCE [LARGE SCALE GENOMIC DNA]</scope>
    <source>
        <strain evidence="8">CCM</strain>
    </source>
</reference>
<name>A0ABU4JAL3_9BACI</name>
<keyword evidence="4 6" id="KW-1133">Transmembrane helix</keyword>
<sequence>MHHFGTFLLAVNVVIINIAAFVFSLEKAMLSLAVYYIVAKMINDGCNHGKTVITEKSDEIGERIIKELNMSITYLFGIKKSYIVS</sequence>
<dbReference type="PANTHER" id="PTHR33545">
    <property type="entry name" value="UPF0750 MEMBRANE PROTEIN YITT-RELATED"/>
    <property type="match status" value="1"/>
</dbReference>
<protein>
    <submittedName>
        <fullName evidence="7">YitT family protein</fullName>
    </submittedName>
</protein>
<dbReference type="EMBL" id="JAWUZT010000075">
    <property type="protein sequence ID" value="MDW8518048.1"/>
    <property type="molecule type" value="Genomic_DNA"/>
</dbReference>
<feature type="transmembrane region" description="Helical" evidence="6">
    <location>
        <begin position="6"/>
        <end position="25"/>
    </location>
</feature>
<dbReference type="InterPro" id="IPR003740">
    <property type="entry name" value="YitT"/>
</dbReference>
<evidence type="ECO:0000256" key="6">
    <source>
        <dbReference type="SAM" id="Phobius"/>
    </source>
</evidence>
<gene>
    <name evidence="7" type="ORF">RIB56_18215</name>
</gene>
<evidence type="ECO:0000256" key="3">
    <source>
        <dbReference type="ARBA" id="ARBA00022692"/>
    </source>
</evidence>